<dbReference type="RefSeq" id="WP_092680149.1">
    <property type="nucleotide sequence ID" value="NZ_FNMZ01000001.1"/>
</dbReference>
<evidence type="ECO:0000256" key="2">
    <source>
        <dbReference type="ARBA" id="ARBA00022630"/>
    </source>
</evidence>
<keyword evidence="2" id="KW-0285">Flavoprotein</keyword>
<evidence type="ECO:0000256" key="4">
    <source>
        <dbReference type="ARBA" id="ARBA00038054"/>
    </source>
</evidence>
<organism evidence="6 7">
    <name type="scientific">Albimonas donghaensis</name>
    <dbReference type="NCBI Taxonomy" id="356660"/>
    <lineage>
        <taxon>Bacteria</taxon>
        <taxon>Pseudomonadati</taxon>
        <taxon>Pseudomonadota</taxon>
        <taxon>Alphaproteobacteria</taxon>
        <taxon>Rhodobacterales</taxon>
        <taxon>Paracoccaceae</taxon>
        <taxon>Albimonas</taxon>
    </lineage>
</organism>
<keyword evidence="3" id="KW-0288">FMN</keyword>
<evidence type="ECO:0000259" key="5">
    <source>
        <dbReference type="SMART" id="SM00903"/>
    </source>
</evidence>
<dbReference type="PANTHER" id="PTHR33798:SF5">
    <property type="entry name" value="FLAVIN REDUCTASE LIKE DOMAIN-CONTAINING PROTEIN"/>
    <property type="match status" value="1"/>
</dbReference>
<dbReference type="Gene3D" id="2.30.110.10">
    <property type="entry name" value="Electron Transport, Fmn-binding Protein, Chain A"/>
    <property type="match status" value="1"/>
</dbReference>
<dbReference type="GO" id="GO:0016646">
    <property type="term" value="F:oxidoreductase activity, acting on the CH-NH group of donors, NAD or NADP as acceptor"/>
    <property type="evidence" value="ECO:0007669"/>
    <property type="project" value="UniProtKB-ARBA"/>
</dbReference>
<dbReference type="OrthoDB" id="9783347at2"/>
<gene>
    <name evidence="6" type="ORF">SAMN05444336_1011195</name>
</gene>
<reference evidence="6 7" key="1">
    <citation type="submission" date="2016-10" db="EMBL/GenBank/DDBJ databases">
        <authorList>
            <person name="de Groot N.N."/>
        </authorList>
    </citation>
    <scope>NUCLEOTIDE SEQUENCE [LARGE SCALE GENOMIC DNA]</scope>
    <source>
        <strain evidence="6 7">DSM 17890</strain>
    </source>
</reference>
<dbReference type="STRING" id="356660.SAMN05444336_1011195"/>
<dbReference type="SUPFAM" id="SSF50475">
    <property type="entry name" value="FMN-binding split barrel"/>
    <property type="match status" value="1"/>
</dbReference>
<evidence type="ECO:0000313" key="6">
    <source>
        <dbReference type="EMBL" id="SDW50188.1"/>
    </source>
</evidence>
<keyword evidence="7" id="KW-1185">Reference proteome</keyword>
<dbReference type="EMBL" id="FNMZ01000001">
    <property type="protein sequence ID" value="SDW50188.1"/>
    <property type="molecule type" value="Genomic_DNA"/>
</dbReference>
<protein>
    <submittedName>
        <fullName evidence="6">NADH-FMN oxidoreductase RutF, flavin reductase (DIM6/NTAB) family</fullName>
    </submittedName>
</protein>
<dbReference type="InterPro" id="IPR012349">
    <property type="entry name" value="Split_barrel_FMN-bd"/>
</dbReference>
<comment type="similarity">
    <text evidence="4">Belongs to the flavoredoxin family.</text>
</comment>
<accession>A0A1H2U2Q1</accession>
<evidence type="ECO:0000256" key="3">
    <source>
        <dbReference type="ARBA" id="ARBA00022643"/>
    </source>
</evidence>
<evidence type="ECO:0000313" key="7">
    <source>
        <dbReference type="Proteomes" id="UP000199118"/>
    </source>
</evidence>
<name>A0A1H2U2Q1_9RHOB</name>
<evidence type="ECO:0000256" key="1">
    <source>
        <dbReference type="ARBA" id="ARBA00001917"/>
    </source>
</evidence>
<dbReference type="InterPro" id="IPR002563">
    <property type="entry name" value="Flavin_Rdtase-like_dom"/>
</dbReference>
<dbReference type="SMART" id="SM00903">
    <property type="entry name" value="Flavin_Reduct"/>
    <property type="match status" value="1"/>
</dbReference>
<dbReference type="Proteomes" id="UP000199118">
    <property type="component" value="Unassembled WGS sequence"/>
</dbReference>
<feature type="domain" description="Flavin reductase like" evidence="5">
    <location>
        <begin position="19"/>
        <end position="170"/>
    </location>
</feature>
<sequence length="204" mass="22211">MDTDLLSLDPRTVYKLLCAVAVPRPTAWVTTLGEDGTVNAAPYSFFNIFGERPALVVLGLQHREDGTPKDTTRNITRTGEFVVNIVTPELKDIMVETAAAYPPERGEPEAVGLDVAPSSQVAPPRLAAAPAALECRKLTSLSFSAQRDLLIGEAVALHTRDGLLDPETMRIEWEGQFPLARLFGDRYARLVEIEPAPIPAPKPL</sequence>
<dbReference type="GO" id="GO:0010181">
    <property type="term" value="F:FMN binding"/>
    <property type="evidence" value="ECO:0007669"/>
    <property type="project" value="InterPro"/>
</dbReference>
<proteinExistence type="inferred from homology"/>
<dbReference type="Pfam" id="PF01613">
    <property type="entry name" value="Flavin_Reduct"/>
    <property type="match status" value="1"/>
</dbReference>
<comment type="cofactor">
    <cofactor evidence="1">
        <name>FMN</name>
        <dbReference type="ChEBI" id="CHEBI:58210"/>
    </cofactor>
</comment>
<dbReference type="PANTHER" id="PTHR33798">
    <property type="entry name" value="FLAVOPROTEIN OXYGENASE"/>
    <property type="match status" value="1"/>
</dbReference>
<dbReference type="AlphaFoldDB" id="A0A1H2U2Q1"/>